<sequence>MQVGERPSFGGMERAFSAKIMMRLEKYYVEGEMRWVSRKPKQTTDKRRKRRKISRRSGSSVWGPWDLLPSDLLARIMLKLDIIDYFAFSGVCRSWRLVTTDLRRSYMEHQKPLVVVRSQNIKKSCILYDMFDGKEYKAMLPDMRGKSFVGLSSGYLITIDTNMEFWLVNLMTRHELRFPVLPRNLSSVDSCDDSWNIHPTLFQSTRLSKVFMVLCFKTLNYLLLSESGANGWQVYFLPNESDRIADVKVFEGRIFVLTCDALIGEFSPRADPVFKLHKTKVPIVVSPFSFLQLVIENKRLCMIISRWYGYCQYLAFYELDHMKMEGVKQIDDLGTKSLFTSSLNSAVVDTTGWGAGNCVCVLQPKFYNKWTLYQLNGNELARTPVVWDAPRWKPYFWYFPDESCEISRVGDGFGM</sequence>
<dbReference type="PANTHER" id="PTHR45463">
    <property type="entry name" value="OS09G0392200 PROTEIN"/>
    <property type="match status" value="1"/>
</dbReference>
<evidence type="ECO:0000313" key="4">
    <source>
        <dbReference type="Proteomes" id="UP001237642"/>
    </source>
</evidence>
<name>A0AAD8JBX8_9APIA</name>
<reference evidence="3" key="2">
    <citation type="submission" date="2023-05" db="EMBL/GenBank/DDBJ databases">
        <authorList>
            <person name="Schelkunov M.I."/>
        </authorList>
    </citation>
    <scope>NUCLEOTIDE SEQUENCE</scope>
    <source>
        <strain evidence="3">Hsosn_3</strain>
        <tissue evidence="3">Leaf</tissue>
    </source>
</reference>
<evidence type="ECO:0000313" key="3">
    <source>
        <dbReference type="EMBL" id="KAK1400634.1"/>
    </source>
</evidence>
<dbReference type="PROSITE" id="PS50181">
    <property type="entry name" value="FBOX"/>
    <property type="match status" value="1"/>
</dbReference>
<dbReference type="Pfam" id="PF03478">
    <property type="entry name" value="Beta-prop_KIB1-4"/>
    <property type="match status" value="1"/>
</dbReference>
<dbReference type="Gene3D" id="1.20.1280.50">
    <property type="match status" value="1"/>
</dbReference>
<feature type="domain" description="F-box" evidence="2">
    <location>
        <begin position="68"/>
        <end position="109"/>
    </location>
</feature>
<dbReference type="SMART" id="SM00256">
    <property type="entry name" value="FBOX"/>
    <property type="match status" value="1"/>
</dbReference>
<dbReference type="Pfam" id="PF00646">
    <property type="entry name" value="F-box"/>
    <property type="match status" value="1"/>
</dbReference>
<dbReference type="EMBL" id="JAUIZM010000001">
    <property type="protein sequence ID" value="KAK1400634.1"/>
    <property type="molecule type" value="Genomic_DNA"/>
</dbReference>
<feature type="compositionally biased region" description="Basic residues" evidence="1">
    <location>
        <begin position="39"/>
        <end position="55"/>
    </location>
</feature>
<dbReference type="CDD" id="cd09917">
    <property type="entry name" value="F-box_SF"/>
    <property type="match status" value="1"/>
</dbReference>
<evidence type="ECO:0000259" key="2">
    <source>
        <dbReference type="PROSITE" id="PS50181"/>
    </source>
</evidence>
<dbReference type="InterPro" id="IPR036047">
    <property type="entry name" value="F-box-like_dom_sf"/>
</dbReference>
<proteinExistence type="predicted"/>
<organism evidence="3 4">
    <name type="scientific">Heracleum sosnowskyi</name>
    <dbReference type="NCBI Taxonomy" id="360622"/>
    <lineage>
        <taxon>Eukaryota</taxon>
        <taxon>Viridiplantae</taxon>
        <taxon>Streptophyta</taxon>
        <taxon>Embryophyta</taxon>
        <taxon>Tracheophyta</taxon>
        <taxon>Spermatophyta</taxon>
        <taxon>Magnoliopsida</taxon>
        <taxon>eudicotyledons</taxon>
        <taxon>Gunneridae</taxon>
        <taxon>Pentapetalae</taxon>
        <taxon>asterids</taxon>
        <taxon>campanulids</taxon>
        <taxon>Apiales</taxon>
        <taxon>Apiaceae</taxon>
        <taxon>Apioideae</taxon>
        <taxon>apioid superclade</taxon>
        <taxon>Tordylieae</taxon>
        <taxon>Tordyliinae</taxon>
        <taxon>Heracleum</taxon>
    </lineage>
</organism>
<dbReference type="Proteomes" id="UP001237642">
    <property type="component" value="Unassembled WGS sequence"/>
</dbReference>
<dbReference type="AlphaFoldDB" id="A0AAD8JBX8"/>
<dbReference type="PANTHER" id="PTHR45463:SF8">
    <property type="entry name" value="OS09G0392200 PROTEIN"/>
    <property type="match status" value="1"/>
</dbReference>
<dbReference type="SUPFAM" id="SSF81383">
    <property type="entry name" value="F-box domain"/>
    <property type="match status" value="1"/>
</dbReference>
<dbReference type="InterPro" id="IPR001810">
    <property type="entry name" value="F-box_dom"/>
</dbReference>
<evidence type="ECO:0000256" key="1">
    <source>
        <dbReference type="SAM" id="MobiDB-lite"/>
    </source>
</evidence>
<feature type="region of interest" description="Disordered" evidence="1">
    <location>
        <begin position="39"/>
        <end position="59"/>
    </location>
</feature>
<keyword evidence="4" id="KW-1185">Reference proteome</keyword>
<reference evidence="3" key="1">
    <citation type="submission" date="2023-02" db="EMBL/GenBank/DDBJ databases">
        <title>Genome of toxic invasive species Heracleum sosnowskyi carries increased number of genes despite the absence of recent whole-genome duplications.</title>
        <authorList>
            <person name="Schelkunov M."/>
            <person name="Shtratnikova V."/>
            <person name="Makarenko M."/>
            <person name="Klepikova A."/>
            <person name="Omelchenko D."/>
            <person name="Novikova G."/>
            <person name="Obukhova E."/>
            <person name="Bogdanov V."/>
            <person name="Penin A."/>
            <person name="Logacheva M."/>
        </authorList>
    </citation>
    <scope>NUCLEOTIDE SEQUENCE</scope>
    <source>
        <strain evidence="3">Hsosn_3</strain>
        <tissue evidence="3">Leaf</tissue>
    </source>
</reference>
<comment type="caution">
    <text evidence="3">The sequence shown here is derived from an EMBL/GenBank/DDBJ whole genome shotgun (WGS) entry which is preliminary data.</text>
</comment>
<dbReference type="InterPro" id="IPR005174">
    <property type="entry name" value="KIB1-4_b-propeller"/>
</dbReference>
<accession>A0AAD8JBX8</accession>
<protein>
    <recommendedName>
        <fullName evidence="2">F-box domain-containing protein</fullName>
    </recommendedName>
</protein>
<gene>
    <name evidence="3" type="ORF">POM88_000239</name>
</gene>